<keyword evidence="2" id="KW-1185">Reference proteome</keyword>
<reference evidence="1" key="1">
    <citation type="submission" date="2023-04" db="EMBL/GenBank/DDBJ databases">
        <title>Ambrosiozyma monospora NBRC 10751.</title>
        <authorList>
            <person name="Ichikawa N."/>
            <person name="Sato H."/>
            <person name="Tonouchi N."/>
        </authorList>
    </citation>
    <scope>NUCLEOTIDE SEQUENCE</scope>
    <source>
        <strain evidence="1">NBRC 10751</strain>
    </source>
</reference>
<gene>
    <name evidence="1" type="ORF">Amon02_000781000</name>
</gene>
<accession>A0ACB5TDJ7</accession>
<dbReference type="EMBL" id="BSXS01006689">
    <property type="protein sequence ID" value="GME85924.1"/>
    <property type="molecule type" value="Genomic_DNA"/>
</dbReference>
<evidence type="ECO:0000313" key="1">
    <source>
        <dbReference type="EMBL" id="GME85924.1"/>
    </source>
</evidence>
<name>A0ACB5TDJ7_AMBMO</name>
<sequence length="327" mass="36277">MSDPSKLDILNNNNNDLSSLTASPIATIWSSISNSSIFKFFKTGFIIGTSCALVALLGVYAFQSNIIYPAGLNGGHGKVDTPDEYDMPYEALDLKTSDGETIKAFSILQDPNDPNYTNKTVLVLCPNAGNMGHFLPVVQYIYESLRYNVFIYSYRGYGHSTGKPSERGLKIDADTVAAYIRSNKQLSNSSIIPYGRSLGGAVAIYITAKYPDLISGLILENTFLNIPGVIPHLFPFLGPFKYLCHQIWNSEHEITNIPSRIPVLFFSGLDDEIVPPSHMKKLYDLSTSTSKQWLDFEGAHHNDTIIQPGYWEAFHKFCLTQVNPVGK</sequence>
<comment type="caution">
    <text evidence="1">The sequence shown here is derived from an EMBL/GenBank/DDBJ whole genome shotgun (WGS) entry which is preliminary data.</text>
</comment>
<organism evidence="1 2">
    <name type="scientific">Ambrosiozyma monospora</name>
    <name type="common">Yeast</name>
    <name type="synonym">Endomycopsis monosporus</name>
    <dbReference type="NCBI Taxonomy" id="43982"/>
    <lineage>
        <taxon>Eukaryota</taxon>
        <taxon>Fungi</taxon>
        <taxon>Dikarya</taxon>
        <taxon>Ascomycota</taxon>
        <taxon>Saccharomycotina</taxon>
        <taxon>Pichiomycetes</taxon>
        <taxon>Pichiales</taxon>
        <taxon>Pichiaceae</taxon>
        <taxon>Ambrosiozyma</taxon>
    </lineage>
</organism>
<dbReference type="Proteomes" id="UP001165064">
    <property type="component" value="Unassembled WGS sequence"/>
</dbReference>
<proteinExistence type="predicted"/>
<protein>
    <submittedName>
        <fullName evidence="1">Unnamed protein product</fullName>
    </submittedName>
</protein>
<evidence type="ECO:0000313" key="2">
    <source>
        <dbReference type="Proteomes" id="UP001165064"/>
    </source>
</evidence>